<dbReference type="AlphaFoldDB" id="A0A5N6N3R0"/>
<evidence type="ECO:0000313" key="1">
    <source>
        <dbReference type="EMBL" id="KAD4384915.1"/>
    </source>
</evidence>
<dbReference type="Proteomes" id="UP000326396">
    <property type="component" value="Linkage Group LG3"/>
</dbReference>
<organism evidence="1 2">
    <name type="scientific">Mikania micrantha</name>
    <name type="common">bitter vine</name>
    <dbReference type="NCBI Taxonomy" id="192012"/>
    <lineage>
        <taxon>Eukaryota</taxon>
        <taxon>Viridiplantae</taxon>
        <taxon>Streptophyta</taxon>
        <taxon>Embryophyta</taxon>
        <taxon>Tracheophyta</taxon>
        <taxon>Spermatophyta</taxon>
        <taxon>Magnoliopsida</taxon>
        <taxon>eudicotyledons</taxon>
        <taxon>Gunneridae</taxon>
        <taxon>Pentapetalae</taxon>
        <taxon>asterids</taxon>
        <taxon>campanulids</taxon>
        <taxon>Asterales</taxon>
        <taxon>Asteraceae</taxon>
        <taxon>Asteroideae</taxon>
        <taxon>Heliantheae alliance</taxon>
        <taxon>Eupatorieae</taxon>
        <taxon>Mikania</taxon>
    </lineage>
</organism>
<dbReference type="OrthoDB" id="1694816at2759"/>
<comment type="caution">
    <text evidence="1">The sequence shown here is derived from an EMBL/GenBank/DDBJ whole genome shotgun (WGS) entry which is preliminary data.</text>
</comment>
<accession>A0A5N6N3R0</accession>
<reference evidence="1 2" key="1">
    <citation type="submission" date="2019-05" db="EMBL/GenBank/DDBJ databases">
        <title>Mikania micrantha, genome provides insights into the molecular mechanism of rapid growth.</title>
        <authorList>
            <person name="Liu B."/>
        </authorList>
    </citation>
    <scope>NUCLEOTIDE SEQUENCE [LARGE SCALE GENOMIC DNA]</scope>
    <source>
        <strain evidence="1">NLD-2019</strain>
        <tissue evidence="1">Leaf</tissue>
    </source>
</reference>
<proteinExistence type="predicted"/>
<name>A0A5N6N3R0_9ASTR</name>
<protein>
    <submittedName>
        <fullName evidence="1">Uncharacterized protein</fullName>
    </submittedName>
</protein>
<evidence type="ECO:0000313" key="2">
    <source>
        <dbReference type="Proteomes" id="UP000326396"/>
    </source>
</evidence>
<gene>
    <name evidence="1" type="ORF">E3N88_25083</name>
</gene>
<sequence length="266" mass="30008">MNLDKAQLSTHKRVVFNFQGIVHSLQQCQTSKDPPSNVVVQHLLEGKKGLETSQIDSVVASPVKPEGMNNIRRFGGYIPSIFHCYVSNIQDVMTDGNCGFRFDIIPAPQEHWLLMPYTGLVVAQRFGVIVHLINQEGCITFFPLWLALSTIPQHNVVCLLHKPMHFVNLRLEGDYPFPTLSAVWKRYRNDVAGEGEDLRGVYVTRIARFNGLIDLELAGMEVVHPVRLDRRTILCGRWGREKSPQLKSQIGVGVARKHYASKATSH</sequence>
<keyword evidence="2" id="KW-1185">Reference proteome</keyword>
<dbReference type="EMBL" id="SZYD01000013">
    <property type="protein sequence ID" value="KAD4384915.1"/>
    <property type="molecule type" value="Genomic_DNA"/>
</dbReference>